<dbReference type="Pfam" id="PF01544">
    <property type="entry name" value="CorA"/>
    <property type="match status" value="1"/>
</dbReference>
<keyword evidence="4" id="KW-1185">Reference proteome</keyword>
<dbReference type="PANTHER" id="PTHR47685:SF1">
    <property type="entry name" value="MAGNESIUM TRANSPORT PROTEIN CORA"/>
    <property type="match status" value="1"/>
</dbReference>
<feature type="transmembrane region" description="Helical" evidence="2">
    <location>
        <begin position="399"/>
        <end position="424"/>
    </location>
</feature>
<accession>A0AAN6TLQ9</accession>
<reference evidence="3" key="1">
    <citation type="journal article" date="2023" name="Mol. Phylogenet. Evol.">
        <title>Genome-scale phylogeny and comparative genomics of the fungal order Sordariales.</title>
        <authorList>
            <person name="Hensen N."/>
            <person name="Bonometti L."/>
            <person name="Westerberg I."/>
            <person name="Brannstrom I.O."/>
            <person name="Guillou S."/>
            <person name="Cros-Aarteil S."/>
            <person name="Calhoun S."/>
            <person name="Haridas S."/>
            <person name="Kuo A."/>
            <person name="Mondo S."/>
            <person name="Pangilinan J."/>
            <person name="Riley R."/>
            <person name="LaButti K."/>
            <person name="Andreopoulos B."/>
            <person name="Lipzen A."/>
            <person name="Chen C."/>
            <person name="Yan M."/>
            <person name="Daum C."/>
            <person name="Ng V."/>
            <person name="Clum A."/>
            <person name="Steindorff A."/>
            <person name="Ohm R.A."/>
            <person name="Martin F."/>
            <person name="Silar P."/>
            <person name="Natvig D.O."/>
            <person name="Lalanne C."/>
            <person name="Gautier V."/>
            <person name="Ament-Velasquez S.L."/>
            <person name="Kruys A."/>
            <person name="Hutchinson M.I."/>
            <person name="Powell A.J."/>
            <person name="Barry K."/>
            <person name="Miller A.N."/>
            <person name="Grigoriev I.V."/>
            <person name="Debuchy R."/>
            <person name="Gladieux P."/>
            <person name="Hiltunen Thoren M."/>
            <person name="Johannesson H."/>
        </authorList>
    </citation>
    <scope>NUCLEOTIDE SEQUENCE</scope>
    <source>
        <strain evidence="3">CBS 508.74</strain>
    </source>
</reference>
<evidence type="ECO:0000313" key="4">
    <source>
        <dbReference type="Proteomes" id="UP001302812"/>
    </source>
</evidence>
<dbReference type="EMBL" id="MU853333">
    <property type="protein sequence ID" value="KAK4116808.1"/>
    <property type="molecule type" value="Genomic_DNA"/>
</dbReference>
<proteinExistence type="predicted"/>
<gene>
    <name evidence="3" type="ORF">N656DRAFT_275535</name>
</gene>
<reference evidence="3" key="2">
    <citation type="submission" date="2023-05" db="EMBL/GenBank/DDBJ databases">
        <authorList>
            <consortium name="Lawrence Berkeley National Laboratory"/>
            <person name="Steindorff A."/>
            <person name="Hensen N."/>
            <person name="Bonometti L."/>
            <person name="Westerberg I."/>
            <person name="Brannstrom I.O."/>
            <person name="Guillou S."/>
            <person name="Cros-Aarteil S."/>
            <person name="Calhoun S."/>
            <person name="Haridas S."/>
            <person name="Kuo A."/>
            <person name="Mondo S."/>
            <person name="Pangilinan J."/>
            <person name="Riley R."/>
            <person name="Labutti K."/>
            <person name="Andreopoulos B."/>
            <person name="Lipzen A."/>
            <person name="Chen C."/>
            <person name="Yanf M."/>
            <person name="Daum C."/>
            <person name="Ng V."/>
            <person name="Clum A."/>
            <person name="Ohm R."/>
            <person name="Martin F."/>
            <person name="Silar P."/>
            <person name="Natvig D."/>
            <person name="Lalanne C."/>
            <person name="Gautier V."/>
            <person name="Ament-Velasquez S.L."/>
            <person name="Kruys A."/>
            <person name="Hutchinson M.I."/>
            <person name="Powell A.J."/>
            <person name="Barry K."/>
            <person name="Miller A.N."/>
            <person name="Grigoriev I.V."/>
            <person name="Debuchy R."/>
            <person name="Gladieux P."/>
            <person name="Thoren M.H."/>
            <person name="Johannesson H."/>
        </authorList>
    </citation>
    <scope>NUCLEOTIDE SEQUENCE</scope>
    <source>
        <strain evidence="3">CBS 508.74</strain>
    </source>
</reference>
<dbReference type="InterPro" id="IPR050829">
    <property type="entry name" value="CorA_MIT"/>
</dbReference>
<dbReference type="GO" id="GO:0016020">
    <property type="term" value="C:membrane"/>
    <property type="evidence" value="ECO:0007669"/>
    <property type="project" value="InterPro"/>
</dbReference>
<feature type="transmembrane region" description="Helical" evidence="2">
    <location>
        <begin position="444"/>
        <end position="465"/>
    </location>
</feature>
<organism evidence="3 4">
    <name type="scientific">Canariomyces notabilis</name>
    <dbReference type="NCBI Taxonomy" id="2074819"/>
    <lineage>
        <taxon>Eukaryota</taxon>
        <taxon>Fungi</taxon>
        <taxon>Dikarya</taxon>
        <taxon>Ascomycota</taxon>
        <taxon>Pezizomycotina</taxon>
        <taxon>Sordariomycetes</taxon>
        <taxon>Sordariomycetidae</taxon>
        <taxon>Sordariales</taxon>
        <taxon>Chaetomiaceae</taxon>
        <taxon>Canariomyces</taxon>
    </lineage>
</organism>
<keyword evidence="2" id="KW-1133">Transmembrane helix</keyword>
<feature type="compositionally biased region" description="Low complexity" evidence="1">
    <location>
        <begin position="498"/>
        <end position="532"/>
    </location>
</feature>
<dbReference type="GO" id="GO:0046873">
    <property type="term" value="F:metal ion transmembrane transporter activity"/>
    <property type="evidence" value="ECO:0007669"/>
    <property type="project" value="InterPro"/>
</dbReference>
<keyword evidence="2" id="KW-0472">Membrane</keyword>
<dbReference type="Proteomes" id="UP001302812">
    <property type="component" value="Unassembled WGS sequence"/>
</dbReference>
<feature type="region of interest" description="Disordered" evidence="1">
    <location>
        <begin position="747"/>
        <end position="820"/>
    </location>
</feature>
<name>A0AAN6TLQ9_9PEZI</name>
<dbReference type="InterPro" id="IPR002523">
    <property type="entry name" value="MgTranspt_CorA/ZnTranspt_ZntB"/>
</dbReference>
<dbReference type="Gene3D" id="1.20.58.340">
    <property type="entry name" value="Magnesium transport protein CorA, transmembrane region"/>
    <property type="match status" value="1"/>
</dbReference>
<feature type="compositionally biased region" description="Basic and acidic residues" evidence="1">
    <location>
        <begin position="747"/>
        <end position="756"/>
    </location>
</feature>
<dbReference type="PANTHER" id="PTHR47685">
    <property type="entry name" value="MAGNESIUM TRANSPORT PROTEIN CORA"/>
    <property type="match status" value="1"/>
</dbReference>
<feature type="region of interest" description="Disordered" evidence="1">
    <location>
        <begin position="279"/>
        <end position="299"/>
    </location>
</feature>
<feature type="region of interest" description="Disordered" evidence="1">
    <location>
        <begin position="700"/>
        <end position="733"/>
    </location>
</feature>
<evidence type="ECO:0000313" key="3">
    <source>
        <dbReference type="EMBL" id="KAK4116808.1"/>
    </source>
</evidence>
<dbReference type="RefSeq" id="XP_064674378.1">
    <property type="nucleotide sequence ID" value="XM_064809085.1"/>
</dbReference>
<protein>
    <recommendedName>
        <fullName evidence="5">Ankyrin repeat protein</fullName>
    </recommendedName>
</protein>
<feature type="region of interest" description="Disordered" evidence="1">
    <location>
        <begin position="483"/>
        <end position="532"/>
    </location>
</feature>
<dbReference type="AlphaFoldDB" id="A0AAN6TLQ9"/>
<dbReference type="GeneID" id="89933208"/>
<evidence type="ECO:0000256" key="1">
    <source>
        <dbReference type="SAM" id="MobiDB-lite"/>
    </source>
</evidence>
<sequence length="820" mass="94117">MCHAIKLPVFGFEKHEYRKRLSSALKDGENCAGEDETSLLIRTYFNEDKFPLHCRRTLDQFTYHMLEDTEKRDNSQVVFKWAKRLDRLARQKHPESTSARRRGHGDYPLIMVDQLWLWILHDEHQTVITSFPNTWDTSADYNLVRHLMWRELKDNDNRPLIEDGADLANLIIRCSVDFLHRLGPNDISLYESFQSSITDIAEKQASQFDKFKSLVKNLNKDGIDQKTRATLTNALFQLTTETRLLAEIMDIQDELKTISEVLTKQRDVLKKFVQLLSKDQPNDKGDDESDTVETPESSQSVFPDFEYFESFESPDVGVHGQKKPLTSAFQRVKSKQRAKRTVQFADEQMPPQRSKSCNLAMENLHLINGLLSHRQKQANAWEARFAREGSEHTQRQSNITLVFTIVTVFFLPLSFMSSVFAIQIDAFPHNAETGELNWPMNEVMGLLFGISLVIILIVALLGFYVNRIWASFTEHFRHLTPPPVTSESTHHGSDSDSDTSTTIIGTHRSGKSNKSSRTSSNGLRSRSSSHAGSSLGFSDLLNFLRSRDFAPLFGRWYFHQNIPFVRKLWEYQYYEAHSTGMNDLDIRSERRDADGRASSSGSWGDDIWNDRPHRIERDYPLHRARVVITLFVKARVQRLVASLTPRWYWTKEKSDGEEVEEEQQSGYGADDDVVMVMEENPVRSGTGSVRSRAWSIRSSMRRNTSSLRSRTSEDSWGMPMEPPIRRKTPPKNRMKDSVAALWPKLRPWERKADSTDPSRTSDYVGTSLDAVDDPDDWEVRRSWVQRIGQGILPPSSGRNKVKVDDLESGRPSASRAGGID</sequence>
<evidence type="ECO:0008006" key="5">
    <source>
        <dbReference type="Google" id="ProtNLM"/>
    </source>
</evidence>
<feature type="compositionally biased region" description="Low complexity" evidence="1">
    <location>
        <begin position="700"/>
        <end position="709"/>
    </location>
</feature>
<comment type="caution">
    <text evidence="3">The sequence shown here is derived from an EMBL/GenBank/DDBJ whole genome shotgun (WGS) entry which is preliminary data.</text>
</comment>
<keyword evidence="2" id="KW-0812">Transmembrane</keyword>
<evidence type="ECO:0000256" key="2">
    <source>
        <dbReference type="SAM" id="Phobius"/>
    </source>
</evidence>